<evidence type="ECO:0000313" key="2">
    <source>
        <dbReference type="EMBL" id="EGG04276.1"/>
    </source>
</evidence>
<dbReference type="HOGENOM" id="CLU_1570983_0_0_1"/>
<protein>
    <submittedName>
        <fullName evidence="2">Uncharacterized protein</fullName>
    </submittedName>
</protein>
<dbReference type="RefSeq" id="XP_007412405.1">
    <property type="nucleotide sequence ID" value="XM_007412343.1"/>
</dbReference>
<feature type="region of interest" description="Disordered" evidence="1">
    <location>
        <begin position="1"/>
        <end position="31"/>
    </location>
</feature>
<reference evidence="3" key="1">
    <citation type="journal article" date="2011" name="Proc. Natl. Acad. Sci. U.S.A.">
        <title>Obligate biotrophy features unraveled by the genomic analysis of rust fungi.</title>
        <authorList>
            <person name="Duplessis S."/>
            <person name="Cuomo C.A."/>
            <person name="Lin Y.-C."/>
            <person name="Aerts A."/>
            <person name="Tisserant E."/>
            <person name="Veneault-Fourrey C."/>
            <person name="Joly D.L."/>
            <person name="Hacquard S."/>
            <person name="Amselem J."/>
            <person name="Cantarel B.L."/>
            <person name="Chiu R."/>
            <person name="Coutinho P.M."/>
            <person name="Feau N."/>
            <person name="Field M."/>
            <person name="Frey P."/>
            <person name="Gelhaye E."/>
            <person name="Goldberg J."/>
            <person name="Grabherr M.G."/>
            <person name="Kodira C.D."/>
            <person name="Kohler A."/>
            <person name="Kuees U."/>
            <person name="Lindquist E.A."/>
            <person name="Lucas S.M."/>
            <person name="Mago R."/>
            <person name="Mauceli E."/>
            <person name="Morin E."/>
            <person name="Murat C."/>
            <person name="Pangilinan J.L."/>
            <person name="Park R."/>
            <person name="Pearson M."/>
            <person name="Quesneville H."/>
            <person name="Rouhier N."/>
            <person name="Sakthikumar S."/>
            <person name="Salamov A.A."/>
            <person name="Schmutz J."/>
            <person name="Selles B."/>
            <person name="Shapiro H."/>
            <person name="Tanguay P."/>
            <person name="Tuskan G.A."/>
            <person name="Henrissat B."/>
            <person name="Van de Peer Y."/>
            <person name="Rouze P."/>
            <person name="Ellis J.G."/>
            <person name="Dodds P.N."/>
            <person name="Schein J.E."/>
            <person name="Zhong S."/>
            <person name="Hamelin R.C."/>
            <person name="Grigoriev I.V."/>
            <person name="Szabo L.J."/>
            <person name="Martin F."/>
        </authorList>
    </citation>
    <scope>NUCLEOTIDE SEQUENCE [LARGE SCALE GENOMIC DNA]</scope>
    <source>
        <strain evidence="3">98AG31 / pathotype 3-4-7</strain>
    </source>
</reference>
<accession>F4RTL1</accession>
<dbReference type="GeneID" id="18923508"/>
<feature type="region of interest" description="Disordered" evidence="1">
    <location>
        <begin position="127"/>
        <end position="170"/>
    </location>
</feature>
<organism evidence="3">
    <name type="scientific">Melampsora larici-populina (strain 98AG31 / pathotype 3-4-7)</name>
    <name type="common">Poplar leaf rust fungus</name>
    <dbReference type="NCBI Taxonomy" id="747676"/>
    <lineage>
        <taxon>Eukaryota</taxon>
        <taxon>Fungi</taxon>
        <taxon>Dikarya</taxon>
        <taxon>Basidiomycota</taxon>
        <taxon>Pucciniomycotina</taxon>
        <taxon>Pucciniomycetes</taxon>
        <taxon>Pucciniales</taxon>
        <taxon>Melampsoraceae</taxon>
        <taxon>Melampsora</taxon>
    </lineage>
</organism>
<keyword evidence="3" id="KW-1185">Reference proteome</keyword>
<evidence type="ECO:0000256" key="1">
    <source>
        <dbReference type="SAM" id="MobiDB-lite"/>
    </source>
</evidence>
<dbReference type="VEuPathDB" id="FungiDB:MELLADRAFT_108590"/>
<gene>
    <name evidence="2" type="ORF">MELLADRAFT_108590</name>
</gene>
<dbReference type="Proteomes" id="UP000001072">
    <property type="component" value="Unassembled WGS sequence"/>
</dbReference>
<dbReference type="EMBL" id="GL883119">
    <property type="protein sequence ID" value="EGG04276.1"/>
    <property type="molecule type" value="Genomic_DNA"/>
</dbReference>
<name>F4RTL1_MELLP</name>
<evidence type="ECO:0000313" key="3">
    <source>
        <dbReference type="Proteomes" id="UP000001072"/>
    </source>
</evidence>
<feature type="compositionally biased region" description="Low complexity" evidence="1">
    <location>
        <begin position="18"/>
        <end position="30"/>
    </location>
</feature>
<proteinExistence type="predicted"/>
<dbReference type="InParanoid" id="F4RTL1"/>
<feature type="compositionally biased region" description="Polar residues" evidence="1">
    <location>
        <begin position="1"/>
        <end position="16"/>
    </location>
</feature>
<feature type="region of interest" description="Disordered" evidence="1">
    <location>
        <begin position="65"/>
        <end position="85"/>
    </location>
</feature>
<dbReference type="AlphaFoldDB" id="F4RTL1"/>
<dbReference type="KEGG" id="mlr:MELLADRAFT_108590"/>
<feature type="compositionally biased region" description="Polar residues" evidence="1">
    <location>
        <begin position="131"/>
        <end position="140"/>
    </location>
</feature>
<sequence>MANLPIGTTSGSSGSVLNPATAHASASPASIPLPPNNPYNPYFHPAYMYPTPHYWPTPFAYQSNPTTEQGFTRPQPSFQWPNPAYMSSQPPPNLPLYPYHPMTNGYPPPPPPQVPLTPYLTQTVEPWPSPLATSPKSSMSHVVFKTISPKTSTSNPRKAPLSPNGSQSSS</sequence>